<keyword evidence="7 9" id="KW-0472">Membrane</keyword>
<evidence type="ECO:0000256" key="8">
    <source>
        <dbReference type="ARBA" id="ARBA00023315"/>
    </source>
</evidence>
<evidence type="ECO:0000256" key="2">
    <source>
        <dbReference type="ARBA" id="ARBA00010323"/>
    </source>
</evidence>
<feature type="transmembrane region" description="Helical" evidence="10">
    <location>
        <begin position="350"/>
        <end position="370"/>
    </location>
</feature>
<evidence type="ECO:0000256" key="7">
    <source>
        <dbReference type="ARBA" id="ARBA00023136"/>
    </source>
</evidence>
<dbReference type="Pfam" id="PF03062">
    <property type="entry name" value="MBOAT"/>
    <property type="match status" value="1"/>
</dbReference>
<evidence type="ECO:0000256" key="4">
    <source>
        <dbReference type="ARBA" id="ARBA00022679"/>
    </source>
</evidence>
<evidence type="ECO:0000313" key="12">
    <source>
        <dbReference type="Proteomes" id="UP000192906"/>
    </source>
</evidence>
<dbReference type="InterPro" id="IPR004299">
    <property type="entry name" value="MBOAT_fam"/>
</dbReference>
<dbReference type="PIRSF" id="PIRSF016636">
    <property type="entry name" value="AlgI_DltB"/>
    <property type="match status" value="1"/>
</dbReference>
<dbReference type="OrthoDB" id="139172at2"/>
<accession>A0A1X7EIS0</accession>
<keyword evidence="12" id="KW-1185">Reference proteome</keyword>
<dbReference type="GO" id="GO:0005886">
    <property type="term" value="C:plasma membrane"/>
    <property type="evidence" value="ECO:0007669"/>
    <property type="project" value="UniProtKB-SubCell"/>
</dbReference>
<feature type="transmembrane region" description="Helical" evidence="10">
    <location>
        <begin position="431"/>
        <end position="451"/>
    </location>
</feature>
<feature type="transmembrane region" description="Helical" evidence="10">
    <location>
        <begin position="114"/>
        <end position="133"/>
    </location>
</feature>
<dbReference type="EMBL" id="FWZU01000005">
    <property type="protein sequence ID" value="SMF34222.1"/>
    <property type="molecule type" value="Genomic_DNA"/>
</dbReference>
<evidence type="ECO:0000256" key="9">
    <source>
        <dbReference type="PIRNR" id="PIRNR016636"/>
    </source>
</evidence>
<evidence type="ECO:0000256" key="10">
    <source>
        <dbReference type="SAM" id="Phobius"/>
    </source>
</evidence>
<reference evidence="12" key="1">
    <citation type="submission" date="2017-04" db="EMBL/GenBank/DDBJ databases">
        <authorList>
            <person name="Varghese N."/>
            <person name="Submissions S."/>
        </authorList>
    </citation>
    <scope>NUCLEOTIDE SEQUENCE [LARGE SCALE GENOMIC DNA]</scope>
    <source>
        <strain evidence="12">K3S</strain>
    </source>
</reference>
<dbReference type="InterPro" id="IPR024194">
    <property type="entry name" value="Ac/AlaTfrase_AlgI/DltB"/>
</dbReference>
<evidence type="ECO:0000256" key="6">
    <source>
        <dbReference type="ARBA" id="ARBA00022989"/>
    </source>
</evidence>
<name>A0A1X7EIS0_9BACT</name>
<evidence type="ECO:0000313" key="11">
    <source>
        <dbReference type="EMBL" id="SMF34222.1"/>
    </source>
</evidence>
<dbReference type="InterPro" id="IPR028362">
    <property type="entry name" value="AlgI"/>
</dbReference>
<dbReference type="Proteomes" id="UP000192906">
    <property type="component" value="Unassembled WGS sequence"/>
</dbReference>
<dbReference type="PIRSF" id="PIRSF500217">
    <property type="entry name" value="AlgI"/>
    <property type="match status" value="1"/>
</dbReference>
<keyword evidence="4 9" id="KW-0808">Transferase</keyword>
<keyword evidence="8 9" id="KW-0012">Acyltransferase</keyword>
<comment type="similarity">
    <text evidence="2 9">Belongs to the membrane-bound acyltransferase family.</text>
</comment>
<comment type="subcellular location">
    <subcellularLocation>
        <location evidence="1">Cell membrane</location>
        <topology evidence="1">Multi-pass membrane protein</topology>
    </subcellularLocation>
</comment>
<protein>
    <submittedName>
        <fullName evidence="11">D-alanyl-lipoteichoic acid acyltransferase DltB, MBOAT superfamily</fullName>
    </submittedName>
</protein>
<dbReference type="PANTHER" id="PTHR13285:SF23">
    <property type="entry name" value="TEICHOIC ACID D-ALANYLTRANSFERASE"/>
    <property type="match status" value="1"/>
</dbReference>
<dbReference type="RefSeq" id="WP_085103604.1">
    <property type="nucleotide sequence ID" value="NZ_FWZU01000005.1"/>
</dbReference>
<dbReference type="GO" id="GO:0016746">
    <property type="term" value="F:acyltransferase activity"/>
    <property type="evidence" value="ECO:0007669"/>
    <property type="project" value="UniProtKB-KW"/>
</dbReference>
<dbReference type="PANTHER" id="PTHR13285">
    <property type="entry name" value="ACYLTRANSFERASE"/>
    <property type="match status" value="1"/>
</dbReference>
<organism evidence="11 12">
    <name type="scientific">Desulfovibrio gilichinskyi</name>
    <dbReference type="NCBI Taxonomy" id="1519643"/>
    <lineage>
        <taxon>Bacteria</taxon>
        <taxon>Pseudomonadati</taxon>
        <taxon>Thermodesulfobacteriota</taxon>
        <taxon>Desulfovibrionia</taxon>
        <taxon>Desulfovibrionales</taxon>
        <taxon>Desulfovibrionaceae</taxon>
        <taxon>Desulfovibrio</taxon>
    </lineage>
</organism>
<feature type="transmembrane region" description="Helical" evidence="10">
    <location>
        <begin position="77"/>
        <end position="94"/>
    </location>
</feature>
<sequence length="461" mass="52845">MLFNSHIFILFFLPIVFAFYFLLRGFKLHFAGKLFLVLASFVFYAWWKTEYLFLLSGTIIWNFMMAEAMYRWRRKALLALAVCGNISVLGYFKYKNFFFDNISGLIGVPSISEKVIIPLGVSFYTFQQISFLVDTYRGKAIRSNLLDYTLFVSFFPQLVAGPISYQHEITPLFNSPEAGKLNYQNIGQGFFLFSMGLFKKVVIADSLAPYVQTGFDKALALPFWDSWATSLAYTCQLYFDFSGYTDMALGLGLLFNITLPNNFNSPYKSPNIQEFWRRWHITLGRFVRDYIYIPLGGSRKGSYITLTNLFSSFLLIGLWHGAGWNFVLWGGLHGIAMVVHRIWQNLGGKLPAYAGWLLTFLYVNACWVLFRATTTYDAVKIYKGMLGMINIGLSTALTLTDDFIQLGICIGLVAFTVLFKNSVETAHSMKFSFKESTLAIVFFLVAFIKLYSHQTFLYFDF</sequence>
<gene>
    <name evidence="11" type="ORF">SAMN06295933_2966</name>
</gene>
<evidence type="ECO:0000256" key="1">
    <source>
        <dbReference type="ARBA" id="ARBA00004651"/>
    </source>
</evidence>
<dbReference type="InterPro" id="IPR051085">
    <property type="entry name" value="MB_O-acyltransferase"/>
</dbReference>
<dbReference type="STRING" id="1519643.SAMN06295933_2966"/>
<keyword evidence="3 9" id="KW-1003">Cell membrane</keyword>
<keyword evidence="6 10" id="KW-1133">Transmembrane helix</keyword>
<dbReference type="GO" id="GO:0042121">
    <property type="term" value="P:alginic acid biosynthetic process"/>
    <property type="evidence" value="ECO:0007669"/>
    <property type="project" value="InterPro"/>
</dbReference>
<feature type="transmembrane region" description="Helical" evidence="10">
    <location>
        <begin position="403"/>
        <end position="419"/>
    </location>
</feature>
<proteinExistence type="inferred from homology"/>
<evidence type="ECO:0000256" key="5">
    <source>
        <dbReference type="ARBA" id="ARBA00022692"/>
    </source>
</evidence>
<feature type="transmembrane region" description="Helical" evidence="10">
    <location>
        <begin position="6"/>
        <end position="23"/>
    </location>
</feature>
<keyword evidence="5 10" id="KW-0812">Transmembrane</keyword>
<dbReference type="AlphaFoldDB" id="A0A1X7EIS0"/>
<evidence type="ECO:0000256" key="3">
    <source>
        <dbReference type="ARBA" id="ARBA00022475"/>
    </source>
</evidence>